<reference evidence="17 18" key="1">
    <citation type="submission" date="2019-09" db="EMBL/GenBank/DDBJ databases">
        <title>Bird 10,000 Genomes (B10K) Project - Family phase.</title>
        <authorList>
            <person name="Zhang G."/>
        </authorList>
    </citation>
    <scope>NUCLEOTIDE SEQUENCE [LARGE SCALE GENOMIC DNA]</scope>
    <source>
        <strain evidence="17">OUT-0020</strain>
        <tissue evidence="17">Liver</tissue>
    </source>
</reference>
<evidence type="ECO:0000313" key="17">
    <source>
        <dbReference type="EMBL" id="NXV18613.1"/>
    </source>
</evidence>
<evidence type="ECO:0000256" key="13">
    <source>
        <dbReference type="ARBA" id="ARBA00049139"/>
    </source>
</evidence>
<comment type="catalytic activity">
    <reaction evidence="11">
        <text>(5Z,8Z,11Z,14Z)-eicosatetraenoate + ATP + CoA = (5Z,8Z,11Z,14Z)-eicosatetraenoyl-CoA + AMP + diphosphate</text>
        <dbReference type="Rhea" id="RHEA:19713"/>
        <dbReference type="ChEBI" id="CHEBI:30616"/>
        <dbReference type="ChEBI" id="CHEBI:32395"/>
        <dbReference type="ChEBI" id="CHEBI:33019"/>
        <dbReference type="ChEBI" id="CHEBI:57287"/>
        <dbReference type="ChEBI" id="CHEBI:57368"/>
        <dbReference type="ChEBI" id="CHEBI:456215"/>
        <dbReference type="EC" id="6.2.1.15"/>
    </reaction>
    <physiologicalReaction direction="left-to-right" evidence="11">
        <dbReference type="Rhea" id="RHEA:19714"/>
    </physiologicalReaction>
</comment>
<keyword evidence="18" id="KW-1185">Reference proteome</keyword>
<dbReference type="InterPro" id="IPR045311">
    <property type="entry name" value="LC-FACS_euk"/>
</dbReference>
<dbReference type="GO" id="GO:0047676">
    <property type="term" value="F:arachidonate-CoA ligase activity"/>
    <property type="evidence" value="ECO:0007669"/>
    <property type="project" value="UniProtKB-EC"/>
</dbReference>
<evidence type="ECO:0000259" key="16">
    <source>
        <dbReference type="Pfam" id="PF00501"/>
    </source>
</evidence>
<dbReference type="InterPro" id="IPR042099">
    <property type="entry name" value="ANL_N_sf"/>
</dbReference>
<accession>A0A7L3RSZ6</accession>
<keyword evidence="15" id="KW-0472">Membrane</keyword>
<keyword evidence="5 14" id="KW-0067">ATP-binding</keyword>
<dbReference type="PANTHER" id="PTHR43272:SF107">
    <property type="entry name" value="LONG-CHAIN-FATTY-ACID--COA LIGASE 5"/>
    <property type="match status" value="1"/>
</dbReference>
<keyword evidence="4 14" id="KW-0276">Fatty acid metabolism</keyword>
<dbReference type="GO" id="GO:0005524">
    <property type="term" value="F:ATP binding"/>
    <property type="evidence" value="ECO:0007669"/>
    <property type="project" value="UniProtKB-KW"/>
</dbReference>
<name>A0A7L3RSZ6_CEPGR</name>
<dbReference type="InterPro" id="IPR000873">
    <property type="entry name" value="AMP-dep_synth/lig_dom"/>
</dbReference>
<gene>
    <name evidence="17" type="primary">Acsl5</name>
    <name evidence="17" type="ORF">CEPGRY_R05032</name>
</gene>
<evidence type="ECO:0000256" key="6">
    <source>
        <dbReference type="ARBA" id="ARBA00023098"/>
    </source>
</evidence>
<evidence type="ECO:0000256" key="3">
    <source>
        <dbReference type="ARBA" id="ARBA00022741"/>
    </source>
</evidence>
<dbReference type="GO" id="GO:0010747">
    <property type="term" value="P:positive regulation of long-chain fatty acid import across plasma membrane"/>
    <property type="evidence" value="ECO:0007669"/>
    <property type="project" value="TreeGrafter"/>
</dbReference>
<comment type="catalytic activity">
    <reaction evidence="7">
        <text>5-hydroxy-(6E,8Z,11Z,14Z)-eicosatetraenoate + ATP + CoA = 5-hydroxy-(6E,8Z,11Z,14Z)-eicosatetraenoyl-CoA + AMP + diphosphate</text>
        <dbReference type="Rhea" id="RHEA:52108"/>
        <dbReference type="ChEBI" id="CHEBI:30616"/>
        <dbReference type="ChEBI" id="CHEBI:33019"/>
        <dbReference type="ChEBI" id="CHEBI:57287"/>
        <dbReference type="ChEBI" id="CHEBI:65341"/>
        <dbReference type="ChEBI" id="CHEBI:136407"/>
        <dbReference type="ChEBI" id="CHEBI:456215"/>
    </reaction>
    <physiologicalReaction direction="left-to-right" evidence="7">
        <dbReference type="Rhea" id="RHEA:52109"/>
    </physiologicalReaction>
</comment>
<proteinExistence type="inferred from homology"/>
<dbReference type="InterPro" id="IPR020845">
    <property type="entry name" value="AMP-binding_CS"/>
</dbReference>
<evidence type="ECO:0000256" key="2">
    <source>
        <dbReference type="ARBA" id="ARBA00022598"/>
    </source>
</evidence>
<dbReference type="GO" id="GO:0005739">
    <property type="term" value="C:mitochondrion"/>
    <property type="evidence" value="ECO:0007669"/>
    <property type="project" value="TreeGrafter"/>
</dbReference>
<feature type="non-terminal residue" evidence="17">
    <location>
        <position position="1"/>
    </location>
</feature>
<keyword evidence="6 14" id="KW-0443">Lipid metabolism</keyword>
<comment type="function">
    <text evidence="14">Catalyzes the conversion of long-chain fatty acids to their active form acyl-CoAs for both synthesis of cellular lipids, and degradation via beta-oxidation.</text>
</comment>
<organism evidence="17 18">
    <name type="scientific">Cepphus grylle</name>
    <name type="common">Black guillemot</name>
    <name type="synonym">Alca grylle</name>
    <dbReference type="NCBI Taxonomy" id="28697"/>
    <lineage>
        <taxon>Eukaryota</taxon>
        <taxon>Metazoa</taxon>
        <taxon>Chordata</taxon>
        <taxon>Craniata</taxon>
        <taxon>Vertebrata</taxon>
        <taxon>Euteleostomi</taxon>
        <taxon>Archelosauria</taxon>
        <taxon>Archosauria</taxon>
        <taxon>Dinosauria</taxon>
        <taxon>Saurischia</taxon>
        <taxon>Theropoda</taxon>
        <taxon>Coelurosauria</taxon>
        <taxon>Aves</taxon>
        <taxon>Neognathae</taxon>
        <taxon>Neoaves</taxon>
        <taxon>Charadriiformes</taxon>
        <taxon>Alcidae</taxon>
        <taxon>Cepphus</taxon>
    </lineage>
</organism>
<evidence type="ECO:0000256" key="7">
    <source>
        <dbReference type="ARBA" id="ARBA00024469"/>
    </source>
</evidence>
<dbReference type="AlphaFoldDB" id="A0A7L3RSZ6"/>
<keyword evidence="15" id="KW-0812">Transmembrane</keyword>
<feature type="transmembrane region" description="Helical" evidence="15">
    <location>
        <begin position="12"/>
        <end position="32"/>
    </location>
</feature>
<protein>
    <recommendedName>
        <fullName evidence="14">Long-chain-fatty-acid--CoA ligase</fullName>
        <ecNumber evidence="14">6.2.1.3</ecNumber>
    </recommendedName>
</protein>
<comment type="caution">
    <text evidence="17">The sequence shown here is derived from an EMBL/GenBank/DDBJ whole genome shotgun (WGS) entry which is preliminary data.</text>
</comment>
<evidence type="ECO:0000256" key="4">
    <source>
        <dbReference type="ARBA" id="ARBA00022832"/>
    </source>
</evidence>
<evidence type="ECO:0000256" key="1">
    <source>
        <dbReference type="ARBA" id="ARBA00006432"/>
    </source>
</evidence>
<evidence type="ECO:0000256" key="12">
    <source>
        <dbReference type="ARBA" id="ARBA00024565"/>
    </source>
</evidence>
<evidence type="ECO:0000256" key="14">
    <source>
        <dbReference type="RuleBase" id="RU369030"/>
    </source>
</evidence>
<keyword evidence="3 14" id="KW-0547">Nucleotide-binding</keyword>
<dbReference type="GO" id="GO:0035338">
    <property type="term" value="P:long-chain fatty-acyl-CoA biosynthetic process"/>
    <property type="evidence" value="ECO:0007669"/>
    <property type="project" value="TreeGrafter"/>
</dbReference>
<dbReference type="EC" id="6.2.1.3" evidence="14"/>
<sequence>MIWILQVLFSPLPTPALISLIVFGVGIFLWVISRPKPVLPPVDLNKQSIGVEGGARKGALLTDNNLLSYYFEDGKTLYEVFRRGLHASGNGNCLGYRKPKQPYQWLTYQQVLDRAQYLGSGLLQKGCKPSSNQFIGIFAQNRPEWIISEYACYTYSMVAVPLYDTLGPEAIVYIVNKAEISVVICDKPEKAQILLENCEQEKTPGLKTIILMDLFDKELKDRGAKVGTEILALQEVEELGRNNIREPVPPKPEDLCIVCFTSGTTGNPKGAMLTHQNVVANAAAVLRGTENTIDCTSSDITMSYLPLAHMFERVVQTVVFSCGAKVGFFQGDIKLLTDDMKTLKPTLFPVVPRLLNRIYDKIQSGAKSPVKRCLLNFAVIMKMAEIKQGIIRNDSIWDKLIFKKVQETMGGRVRVMVTGAAPISPSVLTFLRAALGCQIFEAYGQTECSAGCTLSTPGDWTTGHVGAPLACNIVKLDDVEEMNYYSSNNEGEVCIKGPNVFKGYLKDPEKTAEAIDKDGWLHTGDIGKWLPNGTLKIIDRKKNIFKLAQGEYIAPEKIENVYIRSALVAQVFVHGESLRSFLIGIVVPDPETLPEFAAKLGIKGSYEDVCKNPAVKKAILEDMLRLGKEAGLKSFEQVKDLYIHTEMFSVENGLLTPTLKAKRPELVKVFQDQIEALYSSVQD</sequence>
<comment type="catalytic activity">
    <reaction evidence="8">
        <text>a long-chain fatty acid + ATP + CoA = a long-chain fatty acyl-CoA + AMP + diphosphate</text>
        <dbReference type="Rhea" id="RHEA:15421"/>
        <dbReference type="ChEBI" id="CHEBI:30616"/>
        <dbReference type="ChEBI" id="CHEBI:33019"/>
        <dbReference type="ChEBI" id="CHEBI:57287"/>
        <dbReference type="ChEBI" id="CHEBI:57560"/>
        <dbReference type="ChEBI" id="CHEBI:83139"/>
        <dbReference type="ChEBI" id="CHEBI:456215"/>
        <dbReference type="EC" id="6.2.1.3"/>
    </reaction>
    <physiologicalReaction direction="left-to-right" evidence="8">
        <dbReference type="Rhea" id="RHEA:15422"/>
    </physiologicalReaction>
</comment>
<dbReference type="SUPFAM" id="SSF56801">
    <property type="entry name" value="Acetyl-CoA synthetase-like"/>
    <property type="match status" value="1"/>
</dbReference>
<evidence type="ECO:0000256" key="5">
    <source>
        <dbReference type="ARBA" id="ARBA00022840"/>
    </source>
</evidence>
<dbReference type="GO" id="GO:0016020">
    <property type="term" value="C:membrane"/>
    <property type="evidence" value="ECO:0007669"/>
    <property type="project" value="TreeGrafter"/>
</dbReference>
<evidence type="ECO:0000256" key="9">
    <source>
        <dbReference type="ARBA" id="ARBA00024495"/>
    </source>
</evidence>
<dbReference type="CDD" id="cd05927">
    <property type="entry name" value="LC-FACS_euk"/>
    <property type="match status" value="1"/>
</dbReference>
<comment type="catalytic activity">
    <reaction evidence="9">
        <text>12-hydroxy-(5Z,8Z,10E,14Z)-eicosatetraenoate + ATP + CoA = 12-hydroxy-(5Z,8Z,10E,14Z)-eicosatetraenoyl-CoA + AMP + diphosphate</text>
        <dbReference type="Rhea" id="RHEA:52112"/>
        <dbReference type="ChEBI" id="CHEBI:30616"/>
        <dbReference type="ChEBI" id="CHEBI:33019"/>
        <dbReference type="ChEBI" id="CHEBI:57287"/>
        <dbReference type="ChEBI" id="CHEBI:90718"/>
        <dbReference type="ChEBI" id="CHEBI:136408"/>
        <dbReference type="ChEBI" id="CHEBI:456215"/>
    </reaction>
    <physiologicalReaction direction="left-to-right" evidence="9">
        <dbReference type="Rhea" id="RHEA:52113"/>
    </physiologicalReaction>
</comment>
<dbReference type="Proteomes" id="UP000578766">
    <property type="component" value="Unassembled WGS sequence"/>
</dbReference>
<dbReference type="EMBL" id="VZUD01000103">
    <property type="protein sequence ID" value="NXV18613.1"/>
    <property type="molecule type" value="Genomic_DNA"/>
</dbReference>
<comment type="catalytic activity">
    <reaction evidence="13">
        <text>hexadecanoate + ATP + CoA = hexadecanoyl-CoA + AMP + diphosphate</text>
        <dbReference type="Rhea" id="RHEA:30751"/>
        <dbReference type="ChEBI" id="CHEBI:7896"/>
        <dbReference type="ChEBI" id="CHEBI:30616"/>
        <dbReference type="ChEBI" id="CHEBI:33019"/>
        <dbReference type="ChEBI" id="CHEBI:57287"/>
        <dbReference type="ChEBI" id="CHEBI:57379"/>
        <dbReference type="ChEBI" id="CHEBI:456215"/>
    </reaction>
    <physiologicalReaction direction="left-to-right" evidence="13">
        <dbReference type="Rhea" id="RHEA:30752"/>
    </physiologicalReaction>
</comment>
<dbReference type="Pfam" id="PF00501">
    <property type="entry name" value="AMP-binding"/>
    <property type="match status" value="1"/>
</dbReference>
<comment type="catalytic activity">
    <reaction evidence="12">
        <text>(E)-hexadec-2-enoate + ATP + CoA = (2E)-hexadecenoyl-CoA + AMP + diphosphate</text>
        <dbReference type="Rhea" id="RHEA:36139"/>
        <dbReference type="ChEBI" id="CHEBI:30616"/>
        <dbReference type="ChEBI" id="CHEBI:33019"/>
        <dbReference type="ChEBI" id="CHEBI:57287"/>
        <dbReference type="ChEBI" id="CHEBI:61526"/>
        <dbReference type="ChEBI" id="CHEBI:72745"/>
        <dbReference type="ChEBI" id="CHEBI:456215"/>
    </reaction>
    <physiologicalReaction direction="left-to-right" evidence="12">
        <dbReference type="Rhea" id="RHEA:36140"/>
    </physiologicalReaction>
</comment>
<dbReference type="PROSITE" id="PS00455">
    <property type="entry name" value="AMP_BINDING"/>
    <property type="match status" value="1"/>
</dbReference>
<dbReference type="PANTHER" id="PTHR43272">
    <property type="entry name" value="LONG-CHAIN-FATTY-ACID--COA LIGASE"/>
    <property type="match status" value="1"/>
</dbReference>
<comment type="catalytic activity">
    <reaction evidence="10">
        <text>15-hydroxy-(5Z,8Z,11Z,13E)-eicosatetraenoate + ATP + CoA = 15-hydroxy-(5Z,8Z,11Z,13E)-eicosatetraenoyl-CoA + AMP + diphosphate</text>
        <dbReference type="Rhea" id="RHEA:52116"/>
        <dbReference type="ChEBI" id="CHEBI:30616"/>
        <dbReference type="ChEBI" id="CHEBI:33019"/>
        <dbReference type="ChEBI" id="CHEBI:57287"/>
        <dbReference type="ChEBI" id="CHEBI:78832"/>
        <dbReference type="ChEBI" id="CHEBI:136409"/>
        <dbReference type="ChEBI" id="CHEBI:456215"/>
    </reaction>
    <physiologicalReaction direction="left-to-right" evidence="10">
        <dbReference type="Rhea" id="RHEA:52117"/>
    </physiologicalReaction>
</comment>
<dbReference type="Gene3D" id="3.40.50.12780">
    <property type="entry name" value="N-terminal domain of ligase-like"/>
    <property type="match status" value="1"/>
</dbReference>
<evidence type="ECO:0000256" key="15">
    <source>
        <dbReference type="SAM" id="Phobius"/>
    </source>
</evidence>
<evidence type="ECO:0000313" key="18">
    <source>
        <dbReference type="Proteomes" id="UP000578766"/>
    </source>
</evidence>
<keyword evidence="15" id="KW-1133">Transmembrane helix</keyword>
<evidence type="ECO:0000256" key="11">
    <source>
        <dbReference type="ARBA" id="ARBA00024548"/>
    </source>
</evidence>
<dbReference type="GO" id="GO:0005783">
    <property type="term" value="C:endoplasmic reticulum"/>
    <property type="evidence" value="ECO:0007669"/>
    <property type="project" value="TreeGrafter"/>
</dbReference>
<feature type="domain" description="AMP-dependent synthetase/ligase" evidence="16">
    <location>
        <begin position="102"/>
        <end position="505"/>
    </location>
</feature>
<feature type="non-terminal residue" evidence="17">
    <location>
        <position position="683"/>
    </location>
</feature>
<evidence type="ECO:0000256" key="8">
    <source>
        <dbReference type="ARBA" id="ARBA00024484"/>
    </source>
</evidence>
<comment type="similarity">
    <text evidence="1 14">Belongs to the ATP-dependent AMP-binding enzyme family.</text>
</comment>
<keyword evidence="2 14" id="KW-0436">Ligase</keyword>
<evidence type="ECO:0000256" key="10">
    <source>
        <dbReference type="ARBA" id="ARBA00024532"/>
    </source>
</evidence>